<proteinExistence type="predicted"/>
<dbReference type="Proteomes" id="UP001239111">
    <property type="component" value="Chromosome 3"/>
</dbReference>
<accession>A0ACC2NLE8</accession>
<sequence>MCQDTKFLCLENTTIKEQPGYPSRFQVARRDDVRLVAPFISTSPGWKFHDIATALRQWYGCIGDTDDLVDLPRRWDGPHGADPIQTDSFNRDDGPCQEKDAGDPAKRENPINPVSTLYQTVKYGIRISSTMPKKDNAEVINLVSSDDELPLQQPPLNRRRVTLEASFEPSSVNPAPIGPSLMKPVLQLRELSHSAPLEETPQSLLPMFPHDLFIDSLIEGDHIIKDTDSIDACSNAAIASSSSSAYASDDDSGAGSASNSAPPIHQAANCSTEDLLPLRALSPRRQQPLRRVSKEEARRGDHPETQTGNCQNTLTSRRDRLRCSHSTPTRTTNLIIVRNPVRTR</sequence>
<name>A0ACC2NLE8_9HYME</name>
<protein>
    <submittedName>
        <fullName evidence="1">Uncharacterized protein</fullName>
    </submittedName>
</protein>
<evidence type="ECO:0000313" key="1">
    <source>
        <dbReference type="EMBL" id="KAJ8671927.1"/>
    </source>
</evidence>
<reference evidence="1" key="1">
    <citation type="submission" date="2023-04" db="EMBL/GenBank/DDBJ databases">
        <title>A chromosome-level genome assembly of the parasitoid wasp Eretmocerus hayati.</title>
        <authorList>
            <person name="Zhong Y."/>
            <person name="Liu S."/>
            <person name="Liu Y."/>
        </authorList>
    </citation>
    <scope>NUCLEOTIDE SEQUENCE</scope>
    <source>
        <strain evidence="1">ZJU_SS_LIU_2023</strain>
    </source>
</reference>
<dbReference type="EMBL" id="CM056743">
    <property type="protein sequence ID" value="KAJ8671927.1"/>
    <property type="molecule type" value="Genomic_DNA"/>
</dbReference>
<organism evidence="1 2">
    <name type="scientific">Eretmocerus hayati</name>
    <dbReference type="NCBI Taxonomy" id="131215"/>
    <lineage>
        <taxon>Eukaryota</taxon>
        <taxon>Metazoa</taxon>
        <taxon>Ecdysozoa</taxon>
        <taxon>Arthropoda</taxon>
        <taxon>Hexapoda</taxon>
        <taxon>Insecta</taxon>
        <taxon>Pterygota</taxon>
        <taxon>Neoptera</taxon>
        <taxon>Endopterygota</taxon>
        <taxon>Hymenoptera</taxon>
        <taxon>Apocrita</taxon>
        <taxon>Proctotrupomorpha</taxon>
        <taxon>Chalcidoidea</taxon>
        <taxon>Aphelinidae</taxon>
        <taxon>Aphelininae</taxon>
        <taxon>Eretmocerus</taxon>
    </lineage>
</organism>
<evidence type="ECO:0000313" key="2">
    <source>
        <dbReference type="Proteomes" id="UP001239111"/>
    </source>
</evidence>
<comment type="caution">
    <text evidence="1">The sequence shown here is derived from an EMBL/GenBank/DDBJ whole genome shotgun (WGS) entry which is preliminary data.</text>
</comment>
<keyword evidence="2" id="KW-1185">Reference proteome</keyword>
<gene>
    <name evidence="1" type="ORF">QAD02_003186</name>
</gene>